<keyword evidence="8" id="KW-1185">Reference proteome</keyword>
<dbReference type="InterPro" id="IPR050833">
    <property type="entry name" value="Poly_Biosynth_Transport"/>
</dbReference>
<keyword evidence="3 6" id="KW-0812">Transmembrane</keyword>
<evidence type="ECO:0000256" key="1">
    <source>
        <dbReference type="ARBA" id="ARBA00004651"/>
    </source>
</evidence>
<feature type="transmembrane region" description="Helical" evidence="6">
    <location>
        <begin position="374"/>
        <end position="395"/>
    </location>
</feature>
<proteinExistence type="predicted"/>
<dbReference type="PANTHER" id="PTHR30250:SF11">
    <property type="entry name" value="O-ANTIGEN TRANSPORTER-RELATED"/>
    <property type="match status" value="1"/>
</dbReference>
<sequence>MNTPAGISLSRVFTAALSLVTAPIIAHAIGPEGRGLTAGSLAAIQIIGIAAGMGVPLAVRRRSVQESDRADLIRTARLFGWFTAVPAAAVGVACLLLFLGGLGPVDSVIFLIAMASGALTVLWTIDANVFVAEKMYFRIVSLSSIQTVVYFAVIVCLWAFGALTVGGVLLAFVAGTVAAFALGRFWVRAGAGKVRGLGSLCREGATMWGSQAAEIASYRLDQLLVLPVIGASATGIYSIAVTIGTLPFSLAVGLGAAVFQGFARSDSKDLVVTALRHIFVVTSAVSIVLGVAAVWVVPLLFGERFSESVPVAWITLIGCQFIVGNYIAVTALVSRKQGMSMTAMQVIGLAVGIAALYPLGAVWGPMGAATASSLGYAVTLAFALFALRISPLAVVPRPRDVRPAFKTFLERG</sequence>
<feature type="transmembrane region" description="Helical" evidence="6">
    <location>
        <begin position="166"/>
        <end position="187"/>
    </location>
</feature>
<accession>A0A1X7NAS5</accession>
<dbReference type="Proteomes" id="UP000193711">
    <property type="component" value="Unassembled WGS sequence"/>
</dbReference>
<feature type="transmembrane region" description="Helical" evidence="6">
    <location>
        <begin position="137"/>
        <end position="160"/>
    </location>
</feature>
<feature type="transmembrane region" description="Helical" evidence="6">
    <location>
        <begin position="246"/>
        <end position="263"/>
    </location>
</feature>
<evidence type="ECO:0000313" key="7">
    <source>
        <dbReference type="EMBL" id="SMH34698.1"/>
    </source>
</evidence>
<dbReference type="PANTHER" id="PTHR30250">
    <property type="entry name" value="PST FAMILY PREDICTED COLANIC ACID TRANSPORTER"/>
    <property type="match status" value="1"/>
</dbReference>
<feature type="transmembrane region" description="Helical" evidence="6">
    <location>
        <begin position="346"/>
        <end position="368"/>
    </location>
</feature>
<feature type="transmembrane region" description="Helical" evidence="6">
    <location>
        <begin position="223"/>
        <end position="240"/>
    </location>
</feature>
<keyword evidence="5 6" id="KW-0472">Membrane</keyword>
<feature type="transmembrane region" description="Helical" evidence="6">
    <location>
        <begin position="275"/>
        <end position="301"/>
    </location>
</feature>
<evidence type="ECO:0000256" key="2">
    <source>
        <dbReference type="ARBA" id="ARBA00022475"/>
    </source>
</evidence>
<comment type="subcellular location">
    <subcellularLocation>
        <location evidence="1">Cell membrane</location>
        <topology evidence="1">Multi-pass membrane protein</topology>
    </subcellularLocation>
</comment>
<dbReference type="RefSeq" id="WP_165759533.1">
    <property type="nucleotide sequence ID" value="NZ_FXBM01000001.1"/>
</dbReference>
<feature type="transmembrane region" description="Helical" evidence="6">
    <location>
        <begin position="108"/>
        <end position="125"/>
    </location>
</feature>
<keyword evidence="2" id="KW-1003">Cell membrane</keyword>
<evidence type="ECO:0000256" key="3">
    <source>
        <dbReference type="ARBA" id="ARBA00022692"/>
    </source>
</evidence>
<gene>
    <name evidence="7" type="ORF">SAMN06295885_1020</name>
</gene>
<dbReference type="GO" id="GO:0005886">
    <property type="term" value="C:plasma membrane"/>
    <property type="evidence" value="ECO:0007669"/>
    <property type="project" value="UniProtKB-SubCell"/>
</dbReference>
<feature type="transmembrane region" description="Helical" evidence="6">
    <location>
        <begin position="36"/>
        <end position="59"/>
    </location>
</feature>
<dbReference type="STRING" id="1891671.SAMN06295885_1020"/>
<feature type="transmembrane region" description="Helical" evidence="6">
    <location>
        <begin position="313"/>
        <end position="334"/>
    </location>
</feature>
<evidence type="ECO:0000256" key="5">
    <source>
        <dbReference type="ARBA" id="ARBA00023136"/>
    </source>
</evidence>
<dbReference type="Pfam" id="PF01943">
    <property type="entry name" value="Polysacc_synt"/>
    <property type="match status" value="1"/>
</dbReference>
<name>A0A1X7NAS5_9MICO</name>
<dbReference type="EMBL" id="FXBM01000001">
    <property type="protein sequence ID" value="SMH34698.1"/>
    <property type="molecule type" value="Genomic_DNA"/>
</dbReference>
<keyword evidence="4 6" id="KW-1133">Transmembrane helix</keyword>
<reference evidence="8" key="1">
    <citation type="submission" date="2017-04" db="EMBL/GenBank/DDBJ databases">
        <authorList>
            <person name="Varghese N."/>
            <person name="Submissions S."/>
        </authorList>
    </citation>
    <scope>NUCLEOTIDE SEQUENCE [LARGE SCALE GENOMIC DNA]</scope>
    <source>
        <strain evidence="8">VKM Ac-2121</strain>
    </source>
</reference>
<evidence type="ECO:0000313" key="8">
    <source>
        <dbReference type="Proteomes" id="UP000193711"/>
    </source>
</evidence>
<dbReference type="AlphaFoldDB" id="A0A1X7NAS5"/>
<feature type="transmembrane region" description="Helical" evidence="6">
    <location>
        <begin position="12"/>
        <end position="30"/>
    </location>
</feature>
<evidence type="ECO:0000256" key="6">
    <source>
        <dbReference type="SAM" id="Phobius"/>
    </source>
</evidence>
<feature type="transmembrane region" description="Helical" evidence="6">
    <location>
        <begin position="79"/>
        <end position="102"/>
    </location>
</feature>
<evidence type="ECO:0000256" key="4">
    <source>
        <dbReference type="ARBA" id="ARBA00022989"/>
    </source>
</evidence>
<dbReference type="InterPro" id="IPR002797">
    <property type="entry name" value="Polysacc_synth"/>
</dbReference>
<protein>
    <submittedName>
        <fullName evidence="7">Membrane protein involved in the export of O-antigen and teichoic acid</fullName>
    </submittedName>
</protein>
<organism evidence="7 8">
    <name type="scientific">Rathayibacter oskolensis</name>
    <dbReference type="NCBI Taxonomy" id="1891671"/>
    <lineage>
        <taxon>Bacteria</taxon>
        <taxon>Bacillati</taxon>
        <taxon>Actinomycetota</taxon>
        <taxon>Actinomycetes</taxon>
        <taxon>Micrococcales</taxon>
        <taxon>Microbacteriaceae</taxon>
        <taxon>Rathayibacter</taxon>
    </lineage>
</organism>